<name>A0A7G9GGN7_9FIRM</name>
<sequence>MEKKIITISREFGSGGRYIGRQIAAKLGIAFYDKDIILKTAEETGLSEEFIEKKGEYSPAKSIFSYAFVGRDSTGISLDDYLYTAQRKVILEIAEKGPCVIVGRCADYILRERTDCVHVFIHGDQRVKLERICALYQKTEAGALKLMKDTDKKRSINYRYNTDQEWGNAQNYTMTLNSSVLGYEKCARLIMEAAD</sequence>
<protein>
    <submittedName>
        <fullName evidence="1">Cytidylate kinase-like family protein</fullName>
    </submittedName>
</protein>
<dbReference type="EMBL" id="CP060635">
    <property type="protein sequence ID" value="QNM09969.1"/>
    <property type="molecule type" value="Genomic_DNA"/>
</dbReference>
<accession>A0A7G9GGN7</accession>
<dbReference type="Proteomes" id="UP000515860">
    <property type="component" value="Chromosome"/>
</dbReference>
<evidence type="ECO:0000313" key="2">
    <source>
        <dbReference type="Proteomes" id="UP000515860"/>
    </source>
</evidence>
<keyword evidence="1" id="KW-0808">Transferase</keyword>
<keyword evidence="2" id="KW-1185">Reference proteome</keyword>
<dbReference type="Gene3D" id="3.40.50.300">
    <property type="entry name" value="P-loop containing nucleotide triphosphate hydrolases"/>
    <property type="match status" value="1"/>
</dbReference>
<organism evidence="1 2">
    <name type="scientific">Wansuia hejianensis</name>
    <dbReference type="NCBI Taxonomy" id="2763667"/>
    <lineage>
        <taxon>Bacteria</taxon>
        <taxon>Bacillati</taxon>
        <taxon>Bacillota</taxon>
        <taxon>Clostridia</taxon>
        <taxon>Lachnospirales</taxon>
        <taxon>Lachnospiraceae</taxon>
        <taxon>Wansuia</taxon>
    </lineage>
</organism>
<evidence type="ECO:0000313" key="1">
    <source>
        <dbReference type="EMBL" id="QNM09969.1"/>
    </source>
</evidence>
<gene>
    <name evidence="1" type="ORF">H9Q79_06750</name>
</gene>
<dbReference type="AlphaFoldDB" id="A0A7G9GGN7"/>
<dbReference type="SUPFAM" id="SSF52540">
    <property type="entry name" value="P-loop containing nucleoside triphosphate hydrolases"/>
    <property type="match status" value="1"/>
</dbReference>
<dbReference type="Pfam" id="PF13189">
    <property type="entry name" value="Cytidylate_kin2"/>
    <property type="match status" value="1"/>
</dbReference>
<dbReference type="RefSeq" id="WP_118646545.1">
    <property type="nucleotide sequence ID" value="NZ_CP060635.1"/>
</dbReference>
<reference evidence="1 2" key="1">
    <citation type="submission" date="2020-08" db="EMBL/GenBank/DDBJ databases">
        <authorList>
            <person name="Liu C."/>
            <person name="Sun Q."/>
        </authorList>
    </citation>
    <scope>NUCLEOTIDE SEQUENCE [LARGE SCALE GENOMIC DNA]</scope>
    <source>
        <strain evidence="1 2">NSJ-29</strain>
    </source>
</reference>
<dbReference type="GO" id="GO:0016301">
    <property type="term" value="F:kinase activity"/>
    <property type="evidence" value="ECO:0007669"/>
    <property type="project" value="UniProtKB-KW"/>
</dbReference>
<dbReference type="InterPro" id="IPR027417">
    <property type="entry name" value="P-loop_NTPase"/>
</dbReference>
<keyword evidence="1" id="KW-0418">Kinase</keyword>
<proteinExistence type="predicted"/>
<dbReference type="KEGG" id="whj:H9Q79_06750"/>